<comment type="caution">
    <text evidence="4">The sequence shown here is derived from an EMBL/GenBank/DDBJ whole genome shotgun (WGS) entry which is preliminary data.</text>
</comment>
<dbReference type="SUPFAM" id="SSF55729">
    <property type="entry name" value="Acyl-CoA N-acyltransferases (Nat)"/>
    <property type="match status" value="1"/>
</dbReference>
<dbReference type="OrthoDB" id="9813917at2"/>
<dbReference type="GO" id="GO:0016747">
    <property type="term" value="F:acyltransferase activity, transferring groups other than amino-acyl groups"/>
    <property type="evidence" value="ECO:0007669"/>
    <property type="project" value="InterPro"/>
</dbReference>
<organism evidence="4 5">
    <name type="scientific">Vibrio fortis</name>
    <dbReference type="NCBI Taxonomy" id="212667"/>
    <lineage>
        <taxon>Bacteria</taxon>
        <taxon>Pseudomonadati</taxon>
        <taxon>Pseudomonadota</taxon>
        <taxon>Gammaproteobacteria</taxon>
        <taxon>Vibrionales</taxon>
        <taxon>Vibrionaceae</taxon>
        <taxon>Vibrio</taxon>
    </lineage>
</organism>
<dbReference type="AlphaFoldDB" id="A0A066UNX9"/>
<dbReference type="CDD" id="cd04301">
    <property type="entry name" value="NAT_SF"/>
    <property type="match status" value="1"/>
</dbReference>
<dbReference type="EMBL" id="JFFR01000014">
    <property type="protein sequence ID" value="KDN28755.1"/>
    <property type="molecule type" value="Genomic_DNA"/>
</dbReference>
<keyword evidence="5" id="KW-1185">Reference proteome</keyword>
<keyword evidence="2" id="KW-0012">Acyltransferase</keyword>
<dbReference type="PANTHER" id="PTHR43877">
    <property type="entry name" value="AMINOALKYLPHOSPHONATE N-ACETYLTRANSFERASE-RELATED-RELATED"/>
    <property type="match status" value="1"/>
</dbReference>
<protein>
    <submittedName>
        <fullName evidence="4">GCN5 family acetyltransferase</fullName>
    </submittedName>
</protein>
<dbReference type="InterPro" id="IPR050832">
    <property type="entry name" value="Bact_Acetyltransf"/>
</dbReference>
<dbReference type="PANTHER" id="PTHR43877:SF2">
    <property type="entry name" value="AMINOALKYLPHOSPHONATE N-ACETYLTRANSFERASE-RELATED"/>
    <property type="match status" value="1"/>
</dbReference>
<evidence type="ECO:0000313" key="5">
    <source>
        <dbReference type="Proteomes" id="UP000027219"/>
    </source>
</evidence>
<dbReference type="STRING" id="212667.VFDL14_00330"/>
<dbReference type="Pfam" id="PF00583">
    <property type="entry name" value="Acetyltransf_1"/>
    <property type="match status" value="1"/>
</dbReference>
<evidence type="ECO:0000259" key="3">
    <source>
        <dbReference type="PROSITE" id="PS51186"/>
    </source>
</evidence>
<dbReference type="InterPro" id="IPR016181">
    <property type="entry name" value="Acyl_CoA_acyltransferase"/>
</dbReference>
<name>A0A066UNX9_9VIBR</name>
<proteinExistence type="predicted"/>
<reference evidence="4 5" key="1">
    <citation type="submission" date="2014-02" db="EMBL/GenBank/DDBJ databases">
        <title>Vibrio fortis Dalian14 Genome Sequencing.</title>
        <authorList>
            <person name="Wang Y."/>
            <person name="Song L."/>
            <person name="Liu G."/>
            <person name="Ding J."/>
        </authorList>
    </citation>
    <scope>NUCLEOTIDE SEQUENCE [LARGE SCALE GENOMIC DNA]</scope>
    <source>
        <strain evidence="4 5">Dalian14</strain>
    </source>
</reference>
<evidence type="ECO:0000256" key="1">
    <source>
        <dbReference type="ARBA" id="ARBA00022679"/>
    </source>
</evidence>
<feature type="domain" description="N-acetyltransferase" evidence="3">
    <location>
        <begin position="1"/>
        <end position="130"/>
    </location>
</feature>
<accession>A0A066UNX9</accession>
<keyword evidence="1 4" id="KW-0808">Transferase</keyword>
<sequence length="148" mass="16737">MEFKEIEPSEVPFDLLLEADPSEASISSYLYNSFCFIACENNEVLGACIAKPFTSTTVEIFNVSVLPSHQRLGIGTKLLKSVLADLPNKGITRIELGTGTFGYQLTYYQRLGFRVDSVSKDYFLMNYSDPIFENGIQHKDMLRLYINL</sequence>
<dbReference type="Proteomes" id="UP000027219">
    <property type="component" value="Unassembled WGS sequence"/>
</dbReference>
<evidence type="ECO:0000256" key="2">
    <source>
        <dbReference type="ARBA" id="ARBA00023315"/>
    </source>
</evidence>
<dbReference type="RefSeq" id="WP_032550967.1">
    <property type="nucleotide sequence ID" value="NZ_JFFR01000014.1"/>
</dbReference>
<dbReference type="Gene3D" id="3.40.630.30">
    <property type="match status" value="1"/>
</dbReference>
<dbReference type="PROSITE" id="PS51186">
    <property type="entry name" value="GNAT"/>
    <property type="match status" value="1"/>
</dbReference>
<dbReference type="InterPro" id="IPR000182">
    <property type="entry name" value="GNAT_dom"/>
</dbReference>
<evidence type="ECO:0000313" key="4">
    <source>
        <dbReference type="EMBL" id="KDN28755.1"/>
    </source>
</evidence>
<gene>
    <name evidence="4" type="ORF">VFDL14_00330</name>
</gene>